<keyword evidence="10" id="KW-1185">Reference proteome</keyword>
<dbReference type="PANTHER" id="PTHR45865">
    <property type="entry name" value="E3 UBIQUITIN-PROTEIN LIGASE SHPRH FAMILY MEMBER"/>
    <property type="match status" value="1"/>
</dbReference>
<feature type="coiled-coil region" evidence="6">
    <location>
        <begin position="991"/>
        <end position="1018"/>
    </location>
</feature>
<comment type="caution">
    <text evidence="9">The sequence shown here is derived from an EMBL/GenBank/DDBJ whole genome shotgun (WGS) entry which is preliminary data.</text>
</comment>
<dbReference type="GO" id="GO:0061630">
    <property type="term" value="F:ubiquitin protein ligase activity"/>
    <property type="evidence" value="ECO:0007669"/>
    <property type="project" value="TreeGrafter"/>
</dbReference>
<dbReference type="InterPro" id="IPR048686">
    <property type="entry name" value="SHPRH_helical_1st"/>
</dbReference>
<evidence type="ECO:0000259" key="7">
    <source>
        <dbReference type="PROSITE" id="PS50089"/>
    </source>
</evidence>
<dbReference type="Pfam" id="PF00176">
    <property type="entry name" value="SNF2-rel_dom"/>
    <property type="match status" value="1"/>
</dbReference>
<dbReference type="SUPFAM" id="SSF57850">
    <property type="entry name" value="RING/U-box"/>
    <property type="match status" value="1"/>
</dbReference>
<accession>A0A3M7QRK6</accession>
<dbReference type="InterPro" id="IPR049730">
    <property type="entry name" value="SNF2/RAD54-like_C"/>
</dbReference>
<dbReference type="SUPFAM" id="SSF52540">
    <property type="entry name" value="P-loop containing nucleoside triphosphate hydrolases"/>
    <property type="match status" value="2"/>
</dbReference>
<dbReference type="SMART" id="SM00184">
    <property type="entry name" value="RING"/>
    <property type="match status" value="1"/>
</dbReference>
<dbReference type="CDD" id="cd18793">
    <property type="entry name" value="SF2_C_SNF"/>
    <property type="match status" value="1"/>
</dbReference>
<keyword evidence="1" id="KW-0479">Metal-binding</keyword>
<evidence type="ECO:0000313" key="9">
    <source>
        <dbReference type="EMBL" id="RNA13952.1"/>
    </source>
</evidence>
<evidence type="ECO:0000259" key="8">
    <source>
        <dbReference type="PROSITE" id="PS51194"/>
    </source>
</evidence>
<organism evidence="9 10">
    <name type="scientific">Brachionus plicatilis</name>
    <name type="common">Marine rotifer</name>
    <name type="synonym">Brachionus muelleri</name>
    <dbReference type="NCBI Taxonomy" id="10195"/>
    <lineage>
        <taxon>Eukaryota</taxon>
        <taxon>Metazoa</taxon>
        <taxon>Spiralia</taxon>
        <taxon>Gnathifera</taxon>
        <taxon>Rotifera</taxon>
        <taxon>Eurotatoria</taxon>
        <taxon>Monogononta</taxon>
        <taxon>Pseudotrocha</taxon>
        <taxon>Ploima</taxon>
        <taxon>Brachionidae</taxon>
        <taxon>Brachionus</taxon>
    </lineage>
</organism>
<dbReference type="InterPro" id="IPR013083">
    <property type="entry name" value="Znf_RING/FYVE/PHD"/>
</dbReference>
<dbReference type="GO" id="GO:0008270">
    <property type="term" value="F:zinc ion binding"/>
    <property type="evidence" value="ECO:0007669"/>
    <property type="project" value="UniProtKB-KW"/>
</dbReference>
<dbReference type="InterPro" id="IPR052583">
    <property type="entry name" value="ATP-helicase/E3_Ub-Ligase"/>
</dbReference>
<keyword evidence="4" id="KW-0862">Zinc</keyword>
<dbReference type="GO" id="GO:0016874">
    <property type="term" value="F:ligase activity"/>
    <property type="evidence" value="ECO:0007669"/>
    <property type="project" value="UniProtKB-KW"/>
</dbReference>
<dbReference type="EMBL" id="REGN01005285">
    <property type="protein sequence ID" value="RNA13952.1"/>
    <property type="molecule type" value="Genomic_DNA"/>
</dbReference>
<keyword evidence="6" id="KW-0175">Coiled coil</keyword>
<feature type="domain" description="Helicase C-terminal" evidence="8">
    <location>
        <begin position="1469"/>
        <end position="1617"/>
    </location>
</feature>
<evidence type="ECO:0000256" key="4">
    <source>
        <dbReference type="ARBA" id="ARBA00022833"/>
    </source>
</evidence>
<dbReference type="PROSITE" id="PS50089">
    <property type="entry name" value="ZF_RING_2"/>
    <property type="match status" value="1"/>
</dbReference>
<dbReference type="Gene3D" id="3.40.50.10810">
    <property type="entry name" value="Tandem AAA-ATPase domain"/>
    <property type="match status" value="2"/>
</dbReference>
<dbReference type="SMART" id="SM00490">
    <property type="entry name" value="HELICc"/>
    <property type="match status" value="1"/>
</dbReference>
<dbReference type="GO" id="GO:0005634">
    <property type="term" value="C:nucleus"/>
    <property type="evidence" value="ECO:0007669"/>
    <property type="project" value="TreeGrafter"/>
</dbReference>
<dbReference type="Pfam" id="PF00271">
    <property type="entry name" value="Helicase_C"/>
    <property type="match status" value="1"/>
</dbReference>
<dbReference type="GO" id="GO:0006974">
    <property type="term" value="P:DNA damage response"/>
    <property type="evidence" value="ECO:0007669"/>
    <property type="project" value="TreeGrafter"/>
</dbReference>
<dbReference type="OrthoDB" id="423559at2759"/>
<dbReference type="InterPro" id="IPR048695">
    <property type="entry name" value="SHPRH_helical_2nd"/>
</dbReference>
<evidence type="ECO:0000256" key="6">
    <source>
        <dbReference type="SAM" id="Coils"/>
    </source>
</evidence>
<keyword evidence="9" id="KW-0436">Ligase</keyword>
<sequence>MPSNVEEKENQPKSESQEIFTMVADHVSEVEMDSDKESNLNASKILKRKIKNDSLDDHAVLAPMAENLNVLNMIESESGEPSAKKKCDPEHRQNLADSCRPFYSIICQDFLISIEAIGQIHTNENEMHQNLQMVKLRPSSKLKRENPEITPVRFLEKNVKLGEEIEQNSHFYIGHQTIKLFNIGPKLANFDFLNEKFKFYVYESIYDLENESTKFGNADPRMVNKVLIEAENRDHFLIISNFDHSNQTNCEEKNFFLKFDKTQLSNTILRLTASNYMSILLDKLECSSDSINLSFNIFLSPNCRNDHLISSDPSFNFSNSKSANDINFVMGHFFASLNSTPSMAAFYQNNNSDKFCERGDHNEYEIKNRNENLFDLIYQLHKENGSLNKMIGCSDDSVIQQLSNLRPTLRPYQIEGIKWMLFKENFSFDRSMVYQSSSELHPLYTKLVNGRNDHVYYHKFYGIVTKEAPLKIRSLPGGILADEMGLGKTVEILSLIMLNVRNDDFEFKFEKCQVDKNKRELNKKSFSCLCGNTPESFQIDSFKRHQQHQNDQSVYQCVACSVWTHVSCVNYRESRQEFLCLECCTKVAPVKSGCTLIVTPSVISYQWADEIRKHVDKKLNVLVYKGTSSGFIQPRDLAKLDICITTYDVLSNELAHVFAIENQRSLRKAKRFSNIPSPLIYVEWWRVCLDEAQMVHSTNSRCAEMANRLHAINRWCVTGTPIGRSLGDLHGLFTFIREDPYINKKWFKYCLFEPFQMGDKMPMAKAVSNVLWRTSKRFVENQIDIPKQTEICYWIDFSPFEAHLYQRVLELFRENRKNSFKGTETNQSSSEITINEDQVIDNYFSKYLQDNMRLDEIERSIIDQILAPVFDLRLACNHPQLILRKRTFMAQGHLTRKKEKLLTMEKSLQILTKKTQIECNNIFRTMTMHSNAIAGLYILQNQLSNAINIYQEILDSEKHHEYNVSLDLIQKVHTYHNYIEIMITNLENKNKNLDKNEVESLQSQIEALKINLNQCEKEYKLSFIEKKSKEEQKFMKSLENVDSKLKNKKYPKQLVNFMEILEAIKTSEQENEFWEHLSKEFSTMNYLDEDINYQTEVKLAYTFCGRTIKTINELELIFTTEFESMISCRDDLLSHLNDFLGEIQSELVSRAADCHLSGNMANLRPNQAKKTQKCKLCQSDQTFKSYAKHLFSNSTDTLKLLSKQEESDDGEDETVMRRTSSDLEKVVKLINWYCKSEKSLASFSEKLKEMLEFYTLLKTEFQHSRQFWVSVFTLVNSMDELEMAKIRLRFSQPGEKNTANLDYIINPSLINYHFMRHEGEKNNNKALLSKKLGQLLYLKHSSKKYTLTENQENTDLCPICQCNLGFEWFILSCGHLFCKDCYNSLLTTENSFYHNLKRCVRCPMCRENCFHEESHLVSTKKMIEMSPESKSSKLCFKSDENEEYLLDKESLILKNVKIKGDSNSAKVESIVKCLVKILCQEKDAKCLVFSEHVTMLDLIIDLLNANSITFCYVKDNGSFQKKIEMFKKDKTISVLLMPYSFGANGLNVIEATHVLLVEPTLNKSQEIQSIGRVHRIGQTKPTFVYRFMVKNSIEEHVYSMFKTNTSYSMNRDDAQPLCSKSLNQAGNQDNSISYLTISDIKKLFLNL</sequence>
<dbReference type="PROSITE" id="PS51194">
    <property type="entry name" value="HELICASE_CTER"/>
    <property type="match status" value="1"/>
</dbReference>
<name>A0A3M7QRK6_BRAPC</name>
<reference evidence="9 10" key="1">
    <citation type="journal article" date="2018" name="Sci. Rep.">
        <title>Genomic signatures of local adaptation to the degree of environmental predictability in rotifers.</title>
        <authorList>
            <person name="Franch-Gras L."/>
            <person name="Hahn C."/>
            <person name="Garcia-Roger E.M."/>
            <person name="Carmona M.J."/>
            <person name="Serra M."/>
            <person name="Gomez A."/>
        </authorList>
    </citation>
    <scope>NUCLEOTIDE SEQUENCE [LARGE SCALE GENOMIC DNA]</scope>
    <source>
        <strain evidence="9">HYR1</strain>
    </source>
</reference>
<dbReference type="Proteomes" id="UP000276133">
    <property type="component" value="Unassembled WGS sequence"/>
</dbReference>
<dbReference type="STRING" id="10195.A0A3M7QRK6"/>
<protein>
    <submittedName>
        <fullName evidence="9">E3 ubiquitin-ligase SHPRH</fullName>
    </submittedName>
</protein>
<keyword evidence="3" id="KW-0378">Hydrolase</keyword>
<dbReference type="Gene3D" id="3.40.50.300">
    <property type="entry name" value="P-loop containing nucleotide triphosphate hydrolases"/>
    <property type="match status" value="1"/>
</dbReference>
<dbReference type="InterPro" id="IPR001841">
    <property type="entry name" value="Znf_RING"/>
</dbReference>
<dbReference type="InterPro" id="IPR000330">
    <property type="entry name" value="SNF2_N"/>
</dbReference>
<dbReference type="InterPro" id="IPR001650">
    <property type="entry name" value="Helicase_C-like"/>
</dbReference>
<feature type="domain" description="RING-type" evidence="7">
    <location>
        <begin position="1357"/>
        <end position="1406"/>
    </location>
</feature>
<dbReference type="GO" id="GO:0016787">
    <property type="term" value="F:hydrolase activity"/>
    <property type="evidence" value="ECO:0007669"/>
    <property type="project" value="UniProtKB-KW"/>
</dbReference>
<dbReference type="PANTHER" id="PTHR45865:SF1">
    <property type="entry name" value="E3 UBIQUITIN-PROTEIN LIGASE SHPRH"/>
    <property type="match status" value="1"/>
</dbReference>
<keyword evidence="2 5" id="KW-0863">Zinc-finger</keyword>
<evidence type="ECO:0000256" key="5">
    <source>
        <dbReference type="PROSITE-ProRule" id="PRU00175"/>
    </source>
</evidence>
<gene>
    <name evidence="9" type="ORF">BpHYR1_031315</name>
</gene>
<dbReference type="InterPro" id="IPR017907">
    <property type="entry name" value="Znf_RING_CS"/>
</dbReference>
<evidence type="ECO:0000256" key="2">
    <source>
        <dbReference type="ARBA" id="ARBA00022771"/>
    </source>
</evidence>
<evidence type="ECO:0000313" key="10">
    <source>
        <dbReference type="Proteomes" id="UP000276133"/>
    </source>
</evidence>
<dbReference type="CDD" id="cd18070">
    <property type="entry name" value="DEXQc_SHPRH"/>
    <property type="match status" value="1"/>
</dbReference>
<dbReference type="InterPro" id="IPR014001">
    <property type="entry name" value="Helicase_ATP-bd"/>
</dbReference>
<dbReference type="GO" id="GO:0000209">
    <property type="term" value="P:protein polyubiquitination"/>
    <property type="evidence" value="ECO:0007669"/>
    <property type="project" value="TreeGrafter"/>
</dbReference>
<dbReference type="SMART" id="SM00487">
    <property type="entry name" value="DEXDc"/>
    <property type="match status" value="1"/>
</dbReference>
<evidence type="ECO:0000256" key="3">
    <source>
        <dbReference type="ARBA" id="ARBA00022801"/>
    </source>
</evidence>
<dbReference type="InterPro" id="IPR038718">
    <property type="entry name" value="SNF2-like_sf"/>
</dbReference>
<dbReference type="FunFam" id="3.40.50.10810:FF:000013">
    <property type="entry name" value="E3 ubiquitin-protein ligase SHPRH isoform X2"/>
    <property type="match status" value="1"/>
</dbReference>
<evidence type="ECO:0000256" key="1">
    <source>
        <dbReference type="ARBA" id="ARBA00022723"/>
    </source>
</evidence>
<dbReference type="GO" id="GO:0005524">
    <property type="term" value="F:ATP binding"/>
    <property type="evidence" value="ECO:0007669"/>
    <property type="project" value="InterPro"/>
</dbReference>
<dbReference type="PROSITE" id="PS00518">
    <property type="entry name" value="ZF_RING_1"/>
    <property type="match status" value="1"/>
</dbReference>
<dbReference type="Gene3D" id="3.30.40.10">
    <property type="entry name" value="Zinc/RING finger domain, C3HC4 (zinc finger)"/>
    <property type="match status" value="1"/>
</dbReference>
<proteinExistence type="predicted"/>
<dbReference type="InterPro" id="IPR027417">
    <property type="entry name" value="P-loop_NTPase"/>
</dbReference>
<dbReference type="Pfam" id="PF21325">
    <property type="entry name" value="SHPRH_helical-1st"/>
    <property type="match status" value="1"/>
</dbReference>
<dbReference type="Pfam" id="PF21324">
    <property type="entry name" value="SHPRH_helical-2nd"/>
    <property type="match status" value="1"/>
</dbReference>